<name>W7Z1K8_9BACL</name>
<dbReference type="eggNOG" id="COG4241">
    <property type="taxonomic scope" value="Bacteria"/>
</dbReference>
<evidence type="ECO:0000256" key="1">
    <source>
        <dbReference type="SAM" id="Phobius"/>
    </source>
</evidence>
<feature type="transmembrane region" description="Helical" evidence="1">
    <location>
        <begin position="67"/>
        <end position="84"/>
    </location>
</feature>
<dbReference type="InterPro" id="IPR018710">
    <property type="entry name" value="DUF2232"/>
</dbReference>
<dbReference type="PANTHER" id="PTHR41324">
    <property type="entry name" value="MEMBRANE PROTEIN-RELATED"/>
    <property type="match status" value="1"/>
</dbReference>
<dbReference type="AlphaFoldDB" id="W7Z1K8"/>
<keyword evidence="3" id="KW-1185">Reference proteome</keyword>
<keyword evidence="1" id="KW-0812">Transmembrane</keyword>
<comment type="caution">
    <text evidence="2">The sequence shown here is derived from an EMBL/GenBank/DDBJ whole genome shotgun (WGS) entry which is preliminary data.</text>
</comment>
<dbReference type="Pfam" id="PF09991">
    <property type="entry name" value="DUF2232"/>
    <property type="match status" value="1"/>
</dbReference>
<organism evidence="2 3">
    <name type="scientific">Paenibacillus pini JCM 16418</name>
    <dbReference type="NCBI Taxonomy" id="1236976"/>
    <lineage>
        <taxon>Bacteria</taxon>
        <taxon>Bacillati</taxon>
        <taxon>Bacillota</taxon>
        <taxon>Bacilli</taxon>
        <taxon>Bacillales</taxon>
        <taxon>Paenibacillaceae</taxon>
        <taxon>Paenibacillus</taxon>
    </lineage>
</organism>
<dbReference type="PANTHER" id="PTHR41324:SF1">
    <property type="entry name" value="DUF2232 DOMAIN-CONTAINING PROTEIN"/>
    <property type="match status" value="1"/>
</dbReference>
<keyword evidence="1" id="KW-1133">Transmembrane helix</keyword>
<dbReference type="Proteomes" id="UP000019364">
    <property type="component" value="Unassembled WGS sequence"/>
</dbReference>
<evidence type="ECO:0000313" key="2">
    <source>
        <dbReference type="EMBL" id="GAF08259.1"/>
    </source>
</evidence>
<feature type="transmembrane region" description="Helical" evidence="1">
    <location>
        <begin position="169"/>
        <end position="189"/>
    </location>
</feature>
<evidence type="ECO:0000313" key="3">
    <source>
        <dbReference type="Proteomes" id="UP000019364"/>
    </source>
</evidence>
<dbReference type="OrthoDB" id="2987886at2"/>
<feature type="transmembrane region" description="Helical" evidence="1">
    <location>
        <begin position="96"/>
        <end position="118"/>
    </location>
</feature>
<reference evidence="2 3" key="1">
    <citation type="journal article" date="2014" name="Genome Announc.">
        <title>Draft Genome Sequence of Paenibacillus pini JCM 16418T, Isolated from the Rhizosphere of Pine Tree.</title>
        <authorList>
            <person name="Yuki M."/>
            <person name="Oshima K."/>
            <person name="Suda W."/>
            <person name="Oshida Y."/>
            <person name="Kitamura K."/>
            <person name="Iida Y."/>
            <person name="Hattori M."/>
            <person name="Ohkuma M."/>
        </authorList>
    </citation>
    <scope>NUCLEOTIDE SEQUENCE [LARGE SCALE GENOMIC DNA]</scope>
    <source>
        <strain evidence="2 3">JCM 16418</strain>
    </source>
</reference>
<feature type="transmembrane region" description="Helical" evidence="1">
    <location>
        <begin position="40"/>
        <end position="60"/>
    </location>
</feature>
<evidence type="ECO:0008006" key="4">
    <source>
        <dbReference type="Google" id="ProtNLM"/>
    </source>
</evidence>
<sequence length="308" mass="35500">MKLRWTSIAWSIMYLLLLLSLKDMSLGIVTVLFLVLPATLLYSTLNLKMFLLHIIPIWLLAFMNDRASILLAVYFIIPSLVMGHCYKRKASALRTLVTGTLAILAEMLLILLIGTIFFQFDLSFYVEEIIRMTLAPLQDAGTNNRLMSDMVMVWTNDDMINLSNMTMRMIPFAMIICAFMMAVVTHSLARPILNTLGFSVPKLKPAREWMLPRSLIWYYFIGVIIEFFARGSHNYFLILIASNLVPLLHIFFMVQAIGFFFYLAHTRKWHPILPILMVVVILLIPPMRIVGILDLAFPLRQMMTKSKR</sequence>
<dbReference type="RefSeq" id="WP_036648529.1">
    <property type="nucleotide sequence ID" value="NZ_BAVZ01000006.1"/>
</dbReference>
<feature type="transmembrane region" description="Helical" evidence="1">
    <location>
        <begin position="275"/>
        <end position="299"/>
    </location>
</feature>
<feature type="transmembrane region" description="Helical" evidence="1">
    <location>
        <begin position="236"/>
        <end position="263"/>
    </location>
</feature>
<dbReference type="EMBL" id="BAVZ01000006">
    <property type="protein sequence ID" value="GAF08259.1"/>
    <property type="molecule type" value="Genomic_DNA"/>
</dbReference>
<feature type="transmembrane region" description="Helical" evidence="1">
    <location>
        <begin position="12"/>
        <end position="34"/>
    </location>
</feature>
<keyword evidence="1" id="KW-0472">Membrane</keyword>
<accession>W7Z1K8</accession>
<dbReference type="STRING" id="1236976.JCM16418_2321"/>
<proteinExistence type="predicted"/>
<gene>
    <name evidence="2" type="ORF">JCM16418_2321</name>
</gene>
<feature type="transmembrane region" description="Helical" evidence="1">
    <location>
        <begin position="209"/>
        <end position="229"/>
    </location>
</feature>
<protein>
    <recommendedName>
        <fullName evidence="4">DUF2232 domain-containing protein</fullName>
    </recommendedName>
</protein>